<accession>A0ABP5JQR7</accession>
<feature type="compositionally biased region" description="Basic and acidic residues" evidence="4">
    <location>
        <begin position="59"/>
        <end position="68"/>
    </location>
</feature>
<dbReference type="Pfam" id="PF01546">
    <property type="entry name" value="Peptidase_M20"/>
    <property type="match status" value="1"/>
</dbReference>
<dbReference type="Gene3D" id="3.40.630.10">
    <property type="entry name" value="Zn peptidases"/>
    <property type="match status" value="1"/>
</dbReference>
<dbReference type="InterPro" id="IPR036264">
    <property type="entry name" value="Bact_exopeptidase_dim_dom"/>
</dbReference>
<dbReference type="PANTHER" id="PTHR43808">
    <property type="entry name" value="ACETYLORNITHINE DEACETYLASE"/>
    <property type="match status" value="1"/>
</dbReference>
<comment type="caution">
    <text evidence="6">The sequence shown here is derived from an EMBL/GenBank/DDBJ whole genome shotgun (WGS) entry which is preliminary data.</text>
</comment>
<dbReference type="InterPro" id="IPR050072">
    <property type="entry name" value="Peptidase_M20A"/>
</dbReference>
<dbReference type="Proteomes" id="UP001500575">
    <property type="component" value="Unassembled WGS sequence"/>
</dbReference>
<dbReference type="NCBIfam" id="TIGR01900">
    <property type="entry name" value="dapE-gram_pos"/>
    <property type="match status" value="1"/>
</dbReference>
<evidence type="ECO:0000256" key="3">
    <source>
        <dbReference type="NCBIfam" id="TIGR01900"/>
    </source>
</evidence>
<dbReference type="InterPro" id="IPR002933">
    <property type="entry name" value="Peptidase_M20"/>
</dbReference>
<evidence type="ECO:0000313" key="6">
    <source>
        <dbReference type="EMBL" id="GAA2120087.1"/>
    </source>
</evidence>
<evidence type="ECO:0000256" key="4">
    <source>
        <dbReference type="SAM" id="MobiDB-lite"/>
    </source>
</evidence>
<keyword evidence="7" id="KW-1185">Reference proteome</keyword>
<dbReference type="InterPro" id="IPR010174">
    <property type="entry name" value="Succinyl-DAP_deSuclase_DapE"/>
</dbReference>
<evidence type="ECO:0000256" key="2">
    <source>
        <dbReference type="ARBA" id="ARBA00022801"/>
    </source>
</evidence>
<dbReference type="SUPFAM" id="SSF53187">
    <property type="entry name" value="Zn-dependent exopeptidases"/>
    <property type="match status" value="1"/>
</dbReference>
<gene>
    <name evidence="6" type="primary">dapE</name>
    <name evidence="6" type="ORF">GCM10009843_13300</name>
</gene>
<feature type="domain" description="Peptidase M20 dimerisation" evidence="5">
    <location>
        <begin position="248"/>
        <end position="346"/>
    </location>
</feature>
<dbReference type="Pfam" id="PF07687">
    <property type="entry name" value="M20_dimer"/>
    <property type="match status" value="1"/>
</dbReference>
<protein>
    <recommendedName>
        <fullName evidence="3">Succinyl-diaminopimelate desuccinylase</fullName>
        <ecNumber evidence="3">3.5.1.18</ecNumber>
    </recommendedName>
</protein>
<proteinExistence type="predicted"/>
<dbReference type="EC" id="3.5.1.18" evidence="3"/>
<dbReference type="InterPro" id="IPR011650">
    <property type="entry name" value="Peptidase_M20_dimer"/>
</dbReference>
<evidence type="ECO:0000313" key="7">
    <source>
        <dbReference type="Proteomes" id="UP001500575"/>
    </source>
</evidence>
<dbReference type="SUPFAM" id="SSF55031">
    <property type="entry name" value="Bacterial exopeptidase dimerisation domain"/>
    <property type="match status" value="1"/>
</dbReference>
<reference evidence="7" key="1">
    <citation type="journal article" date="2019" name="Int. J. Syst. Evol. Microbiol.">
        <title>The Global Catalogue of Microorganisms (GCM) 10K type strain sequencing project: providing services to taxonomists for standard genome sequencing and annotation.</title>
        <authorList>
            <consortium name="The Broad Institute Genomics Platform"/>
            <consortium name="The Broad Institute Genome Sequencing Center for Infectious Disease"/>
            <person name="Wu L."/>
            <person name="Ma J."/>
        </authorList>
    </citation>
    <scope>NUCLEOTIDE SEQUENCE [LARGE SCALE GENOMIC DNA]</scope>
    <source>
        <strain evidence="7">JCM 16021</strain>
    </source>
</reference>
<sequence length="437" mass="46921">MLRGDLGDASHDPVVQQSAGDEREQRSDVRRHAVLGHGVEAEAVLSHDRLGFGDLDEQHRVRHGRDAGRSSAPGGADDRMGRMSLDLSADVVSLTAALVDIESVSRNEQEIADQVEWALQPLSHLEVSRHGNTIVARTNLGRAQRVVVAGHLDTVPVNDNWPSTLDGDMLRGLGTCDMKGGDAVILKLAATVTEPVHDVTYLLYEAEEIEAAFNGLYLLSQSRPDLLEADFAILMEPSDALVEAGCQGTLSVAVTTTGARAHAARSWRGENAIHKAGPILARLAEYVAREPVIDGLTYREGLNATGITGGVASNVIPDRCTVNVNHRFAPDRSPAEAEAFVREFFEGYDVEVLDVAPGARPGLDVPAAKAFVEAVGGQVNPKFGWTDVARFSALGVPAVNYGPGDPMFAHHKDEHVPVAQLVECERRLRAWLTGGDL</sequence>
<evidence type="ECO:0000259" key="5">
    <source>
        <dbReference type="Pfam" id="PF07687"/>
    </source>
</evidence>
<keyword evidence="1" id="KW-0479">Metal-binding</keyword>
<feature type="compositionally biased region" description="Basic and acidic residues" evidence="4">
    <location>
        <begin position="1"/>
        <end position="11"/>
    </location>
</feature>
<feature type="region of interest" description="Disordered" evidence="4">
    <location>
        <begin position="1"/>
        <end position="28"/>
    </location>
</feature>
<name>A0ABP5JQR7_9ACTN</name>
<keyword evidence="2" id="KW-0378">Hydrolase</keyword>
<evidence type="ECO:0000256" key="1">
    <source>
        <dbReference type="ARBA" id="ARBA00022723"/>
    </source>
</evidence>
<dbReference type="Gene3D" id="3.30.70.360">
    <property type="match status" value="1"/>
</dbReference>
<dbReference type="EMBL" id="BAAAQQ010000004">
    <property type="protein sequence ID" value="GAA2120087.1"/>
    <property type="molecule type" value="Genomic_DNA"/>
</dbReference>
<feature type="region of interest" description="Disordered" evidence="4">
    <location>
        <begin position="59"/>
        <end position="80"/>
    </location>
</feature>
<organism evidence="6 7">
    <name type="scientific">Nocardioides bigeumensis</name>
    <dbReference type="NCBI Taxonomy" id="433657"/>
    <lineage>
        <taxon>Bacteria</taxon>
        <taxon>Bacillati</taxon>
        <taxon>Actinomycetota</taxon>
        <taxon>Actinomycetes</taxon>
        <taxon>Propionibacteriales</taxon>
        <taxon>Nocardioidaceae</taxon>
        <taxon>Nocardioides</taxon>
    </lineage>
</organism>
<dbReference type="PANTHER" id="PTHR43808:SF31">
    <property type="entry name" value="N-ACETYL-L-CITRULLINE DEACETYLASE"/>
    <property type="match status" value="1"/>
</dbReference>